<accession>A0ACC5Z5V2</accession>
<dbReference type="EMBL" id="CM040991">
    <property type="protein sequence ID" value="MCJ8742531.1"/>
    <property type="molecule type" value="Genomic_DNA"/>
</dbReference>
<evidence type="ECO:0000313" key="1">
    <source>
        <dbReference type="EMBL" id="MCJ8742531.1"/>
    </source>
</evidence>
<protein>
    <submittedName>
        <fullName evidence="1">Uncharacterized protein</fullName>
    </submittedName>
</protein>
<keyword evidence="2" id="KW-1185">Reference proteome</keyword>
<dbReference type="Proteomes" id="UP000830395">
    <property type="component" value="Chromosome 17"/>
</dbReference>
<feature type="non-terminal residue" evidence="1">
    <location>
        <position position="84"/>
    </location>
</feature>
<reference evidence="1" key="1">
    <citation type="submission" date="2020-02" db="EMBL/GenBank/DDBJ databases">
        <title>Genome sequencing of the panga catfish, Pangasius djambal.</title>
        <authorList>
            <person name="Wen M."/>
            <person name="Zahm M."/>
            <person name="Roques C."/>
            <person name="Cabau C."/>
            <person name="Klopp C."/>
            <person name="Donnadieu C."/>
            <person name="Jouanno E."/>
            <person name="Avarre J.-C."/>
            <person name="Campet M."/>
            <person name="Ha T."/>
            <person name="Dugue R."/>
            <person name="Lampietro C."/>
            <person name="Louis A."/>
            <person name="Herpin A."/>
            <person name="Echchiki A."/>
            <person name="Berthelot C."/>
            <person name="Parey E."/>
            <person name="Roest-Crollius H."/>
            <person name="Braasch I."/>
            <person name="Postlethwait J.H."/>
            <person name="Bobe J."/>
            <person name="Montfort J."/>
            <person name="Bouchez O."/>
            <person name="Begum T."/>
            <person name="Schartl M."/>
            <person name="Gustiano R."/>
            <person name="Guiguen Y."/>
        </authorList>
    </citation>
    <scope>NUCLEOTIDE SEQUENCE</scope>
    <source>
        <strain evidence="1">Pdj_M5554</strain>
    </source>
</reference>
<gene>
    <name evidence="1" type="ORF">PDJAM_G00083050</name>
</gene>
<sequence>MVPDRFRRDKLINKNLSDHIEVFLRANAIASLFAWTGAQAMYQGFWSEQDVSRPFVSQAVITDGQYFSFFCYQLNTLALSSFSV</sequence>
<comment type="caution">
    <text evidence="1">The sequence shown here is derived from an EMBL/GenBank/DDBJ whole genome shotgun (WGS) entry which is preliminary data.</text>
</comment>
<evidence type="ECO:0000313" key="2">
    <source>
        <dbReference type="Proteomes" id="UP000830395"/>
    </source>
</evidence>
<organism evidence="1 2">
    <name type="scientific">Pangasius djambal</name>
    <dbReference type="NCBI Taxonomy" id="1691987"/>
    <lineage>
        <taxon>Eukaryota</taxon>
        <taxon>Metazoa</taxon>
        <taxon>Chordata</taxon>
        <taxon>Craniata</taxon>
        <taxon>Vertebrata</taxon>
        <taxon>Euteleostomi</taxon>
        <taxon>Actinopterygii</taxon>
        <taxon>Neopterygii</taxon>
        <taxon>Teleostei</taxon>
        <taxon>Ostariophysi</taxon>
        <taxon>Siluriformes</taxon>
        <taxon>Pangasiidae</taxon>
        <taxon>Pangasius</taxon>
    </lineage>
</organism>
<proteinExistence type="predicted"/>
<name>A0ACC5Z5V2_9TELE</name>